<keyword evidence="6" id="KW-0479">Metal-binding</keyword>
<dbReference type="GO" id="GO:0005506">
    <property type="term" value="F:iron ion binding"/>
    <property type="evidence" value="ECO:0007669"/>
    <property type="project" value="InterPro"/>
</dbReference>
<dbReference type="AlphaFoldDB" id="A0A3Q1BD97"/>
<dbReference type="GO" id="GO:0006082">
    <property type="term" value="P:organic acid metabolic process"/>
    <property type="evidence" value="ECO:0007669"/>
    <property type="project" value="TreeGrafter"/>
</dbReference>
<dbReference type="Proteomes" id="UP001501940">
    <property type="component" value="Chromosome 7"/>
</dbReference>
<comment type="subcellular location">
    <subcellularLocation>
        <location evidence="3">Endoplasmic reticulum membrane</location>
    </subcellularLocation>
    <subcellularLocation>
        <location evidence="2">Microsome membrane</location>
    </subcellularLocation>
</comment>
<evidence type="ECO:0000256" key="10">
    <source>
        <dbReference type="ARBA" id="ARBA00023004"/>
    </source>
</evidence>
<dbReference type="InterPro" id="IPR050182">
    <property type="entry name" value="Cytochrome_P450_fam2"/>
</dbReference>
<organism evidence="13 14">
    <name type="scientific">Amphiprion ocellaris</name>
    <name type="common">Clown anemonefish</name>
    <dbReference type="NCBI Taxonomy" id="80972"/>
    <lineage>
        <taxon>Eukaryota</taxon>
        <taxon>Metazoa</taxon>
        <taxon>Chordata</taxon>
        <taxon>Craniata</taxon>
        <taxon>Vertebrata</taxon>
        <taxon>Euteleostomi</taxon>
        <taxon>Actinopterygii</taxon>
        <taxon>Neopterygii</taxon>
        <taxon>Teleostei</taxon>
        <taxon>Neoteleostei</taxon>
        <taxon>Acanthomorphata</taxon>
        <taxon>Ovalentaria</taxon>
        <taxon>Pomacentridae</taxon>
        <taxon>Amphiprion</taxon>
    </lineage>
</organism>
<dbReference type="PRINTS" id="PR00463">
    <property type="entry name" value="EP450I"/>
</dbReference>
<dbReference type="Pfam" id="PF00067">
    <property type="entry name" value="p450"/>
    <property type="match status" value="1"/>
</dbReference>
<dbReference type="Gene3D" id="1.10.630.10">
    <property type="entry name" value="Cytochrome P450"/>
    <property type="match status" value="2"/>
</dbReference>
<dbReference type="InterPro" id="IPR017972">
    <property type="entry name" value="Cyt_P450_CS"/>
</dbReference>
<evidence type="ECO:0000256" key="7">
    <source>
        <dbReference type="ARBA" id="ARBA00022824"/>
    </source>
</evidence>
<evidence type="ECO:0000256" key="11">
    <source>
        <dbReference type="ARBA" id="ARBA00023033"/>
    </source>
</evidence>
<dbReference type="InterPro" id="IPR036396">
    <property type="entry name" value="Cyt_P450_sf"/>
</dbReference>
<reference evidence="13" key="3">
    <citation type="submission" date="2025-09" db="UniProtKB">
        <authorList>
            <consortium name="Ensembl"/>
        </authorList>
    </citation>
    <scope>IDENTIFICATION</scope>
</reference>
<evidence type="ECO:0000256" key="12">
    <source>
        <dbReference type="ARBA" id="ARBA00023136"/>
    </source>
</evidence>
<keyword evidence="7" id="KW-0256">Endoplasmic reticulum</keyword>
<dbReference type="GO" id="GO:0005789">
    <property type="term" value="C:endoplasmic reticulum membrane"/>
    <property type="evidence" value="ECO:0007669"/>
    <property type="project" value="UniProtKB-SubCell"/>
</dbReference>
<sequence length="820" mass="93989">MGENSHKGGRDCEAKLKCTLCKSCCCLCGCLLHEYRIEQNRISFISPTRGNLQRHSSKLSETYGPVMTVYLGPQRAVFLVGYEAVKEALVDRAEDFTGRGPVPFLIRATKGYGLVVSNGERWRQLRRFTLSTLRDFGMGRKGMEEWIQEESQHLVNRINSTNAAPFDPTFFLSCSVSNVICSLVFGQRFSYDDKDFLDLLHIISDTLKFGSSPLGQLYNIFPRLMERLPGRQHKVIANIEKLREFTMTKIQEHQDTLDISSPRDYIDCFLTRLSQEKDIPTTEFHHNNLVSTVLNLYLAGTETTSSTIRYALNLLIKYPKIQETMQQEIDTVVGRNRCPYMEDRKSLPFTDAVIHEIQRCMDIIPLGVPRYAVQDISFRGYTLPKLSETYGPVMTVYLGPQRAVFLVGYEAVKEALVDRAEDFTGRGPVPFLIRATKGYGLAVSNGERWRQLRRFTLTTLRDFGMGRKGMEEWIQEESQHLVNRINGTNAAPFDPTFFLSCSVSNVICCLVFGQRFSYDDKDFLELLHIISDTLKFGSSPWGQLYNIFPRLMERLPGRQHKVFANIEKLRQFTMTKIQEHQDTLDISSPRDYIDCFLTRLSQEKDIPTTEFHHNNLVSTVLNLYLAGTETSSSTMRYALNLLIKYPKIQETMQQEIDTVVGRNRCPYMEDRKSLPFTDAVIHEIQRCMDIIPLGVPRYAVQDISFRGYTLPKGTLIFPMLHSVLKEEKQWATPWTFNPQHFLDQNGNFKKNPAFLPFSAGKRSCAGESLARMEIFLFMVSLVQNFTFSCSEGPDSIDLSAEYSSFANLPRQYMIIATPRC</sequence>
<keyword evidence="14" id="KW-1185">Reference proteome</keyword>
<evidence type="ECO:0000313" key="13">
    <source>
        <dbReference type="Ensembl" id="ENSAOCP00000011468.2"/>
    </source>
</evidence>
<reference evidence="13 14" key="1">
    <citation type="submission" date="2022-01" db="EMBL/GenBank/DDBJ databases">
        <title>A chromosome-scale genome assembly of the false clownfish, Amphiprion ocellaris.</title>
        <authorList>
            <person name="Ryu T."/>
        </authorList>
    </citation>
    <scope>NUCLEOTIDE SEQUENCE [LARGE SCALE GENOMIC DNA]</scope>
</reference>
<keyword evidence="10" id="KW-0408">Iron</keyword>
<evidence type="ECO:0000256" key="9">
    <source>
        <dbReference type="ARBA" id="ARBA00023002"/>
    </source>
</evidence>
<keyword evidence="11" id="KW-0503">Monooxygenase</keyword>
<dbReference type="InterPro" id="IPR001128">
    <property type="entry name" value="Cyt_P450"/>
</dbReference>
<reference evidence="13" key="2">
    <citation type="submission" date="2025-08" db="UniProtKB">
        <authorList>
            <consortium name="Ensembl"/>
        </authorList>
    </citation>
    <scope>IDENTIFICATION</scope>
</reference>
<dbReference type="FunFam" id="1.10.630.10:FF:000001">
    <property type="entry name" value="Cytochrome P450, family 2"/>
    <property type="match status" value="2"/>
</dbReference>
<dbReference type="Ensembl" id="ENSAOCT00000030262.2">
    <property type="protein sequence ID" value="ENSAOCP00000011468.2"/>
    <property type="gene ID" value="ENSAOCG00000015976.2"/>
</dbReference>
<dbReference type="GeneTree" id="ENSGT00940000162064"/>
<evidence type="ECO:0000256" key="6">
    <source>
        <dbReference type="ARBA" id="ARBA00022723"/>
    </source>
</evidence>
<evidence type="ECO:0008006" key="15">
    <source>
        <dbReference type="Google" id="ProtNLM"/>
    </source>
</evidence>
<protein>
    <recommendedName>
        <fullName evidence="15">Cytochrome P450, family 2, subfamily Y, polypeptide 3</fullName>
    </recommendedName>
</protein>
<dbReference type="PROSITE" id="PS00086">
    <property type="entry name" value="CYTOCHROME_P450"/>
    <property type="match status" value="1"/>
</dbReference>
<dbReference type="InterPro" id="IPR002401">
    <property type="entry name" value="Cyt_P450_E_grp-I"/>
</dbReference>
<evidence type="ECO:0000256" key="5">
    <source>
        <dbReference type="ARBA" id="ARBA00022617"/>
    </source>
</evidence>
<dbReference type="PANTHER" id="PTHR24300:SF153">
    <property type="entry name" value="CYTOCHROME P450 2G1-LIKE-RELATED"/>
    <property type="match status" value="1"/>
</dbReference>
<dbReference type="GO" id="GO:0020037">
    <property type="term" value="F:heme binding"/>
    <property type="evidence" value="ECO:0007669"/>
    <property type="project" value="InterPro"/>
</dbReference>
<evidence type="ECO:0000313" key="14">
    <source>
        <dbReference type="Proteomes" id="UP001501940"/>
    </source>
</evidence>
<dbReference type="GO" id="GO:0016712">
    <property type="term" value="F:oxidoreductase activity, acting on paired donors, with incorporation or reduction of molecular oxygen, reduced flavin or flavoprotein as one donor, and incorporation of one atom of oxygen"/>
    <property type="evidence" value="ECO:0007669"/>
    <property type="project" value="TreeGrafter"/>
</dbReference>
<comment type="cofactor">
    <cofactor evidence="1">
        <name>heme</name>
        <dbReference type="ChEBI" id="CHEBI:30413"/>
    </cofactor>
</comment>
<keyword evidence="9" id="KW-0560">Oxidoreductase</keyword>
<dbReference type="PANTHER" id="PTHR24300">
    <property type="entry name" value="CYTOCHROME P450 508A4-RELATED"/>
    <property type="match status" value="1"/>
</dbReference>
<comment type="similarity">
    <text evidence="4">Belongs to the cytochrome P450 family.</text>
</comment>
<accession>A0A3Q1BD97</accession>
<evidence type="ECO:0000256" key="4">
    <source>
        <dbReference type="ARBA" id="ARBA00010617"/>
    </source>
</evidence>
<keyword evidence="12" id="KW-0472">Membrane</keyword>
<keyword evidence="8" id="KW-0492">Microsome</keyword>
<evidence type="ECO:0000256" key="3">
    <source>
        <dbReference type="ARBA" id="ARBA00004586"/>
    </source>
</evidence>
<evidence type="ECO:0000256" key="1">
    <source>
        <dbReference type="ARBA" id="ARBA00001971"/>
    </source>
</evidence>
<dbReference type="CDD" id="cd11026">
    <property type="entry name" value="CYP2"/>
    <property type="match status" value="1"/>
</dbReference>
<proteinExistence type="inferred from homology"/>
<keyword evidence="5" id="KW-0349">Heme</keyword>
<dbReference type="GO" id="GO:0006805">
    <property type="term" value="P:xenobiotic metabolic process"/>
    <property type="evidence" value="ECO:0007669"/>
    <property type="project" value="TreeGrafter"/>
</dbReference>
<dbReference type="OMA" id="TQEEHSG"/>
<evidence type="ECO:0000256" key="8">
    <source>
        <dbReference type="ARBA" id="ARBA00022848"/>
    </source>
</evidence>
<name>A0A3Q1BD97_AMPOC</name>
<dbReference type="PRINTS" id="PR00385">
    <property type="entry name" value="P450"/>
</dbReference>
<evidence type="ECO:0000256" key="2">
    <source>
        <dbReference type="ARBA" id="ARBA00004524"/>
    </source>
</evidence>
<dbReference type="SUPFAM" id="SSF48264">
    <property type="entry name" value="Cytochrome P450"/>
    <property type="match status" value="2"/>
</dbReference>